<dbReference type="InterPro" id="IPR036271">
    <property type="entry name" value="Tet_transcr_reg_TetR-rel_C_sf"/>
</dbReference>
<evidence type="ECO:0000256" key="1">
    <source>
        <dbReference type="ARBA" id="ARBA00023015"/>
    </source>
</evidence>
<dbReference type="GO" id="GO:0000976">
    <property type="term" value="F:transcription cis-regulatory region binding"/>
    <property type="evidence" value="ECO:0007669"/>
    <property type="project" value="TreeGrafter"/>
</dbReference>
<sequence>MWYDVPVTPARRRADATENRARIIEAARAELTGDAEIRLNAVAQRAGVGQGTLYRHFPTRADLLAEVYRADVDDLVASAATLLQRHDPLTALRAWFDRVAEYAQVKRGVFAALEVATGEDLSAHSLGPIGGAVTLLLEAGRAAGEIRPDVDARDVIILIGYLSRLDPAEFDARARHLLGVVLDGLRTRGSAA</sequence>
<dbReference type="GO" id="GO:0003700">
    <property type="term" value="F:DNA-binding transcription factor activity"/>
    <property type="evidence" value="ECO:0007669"/>
    <property type="project" value="TreeGrafter"/>
</dbReference>
<protein>
    <submittedName>
        <fullName evidence="6">TetR family transcriptional regulator</fullName>
    </submittedName>
</protein>
<dbReference type="SUPFAM" id="SSF46689">
    <property type="entry name" value="Homeodomain-like"/>
    <property type="match status" value="1"/>
</dbReference>
<dbReference type="SUPFAM" id="SSF48498">
    <property type="entry name" value="Tetracyclin repressor-like, C-terminal domain"/>
    <property type="match status" value="1"/>
</dbReference>
<keyword evidence="3" id="KW-0804">Transcription</keyword>
<dbReference type="InterPro" id="IPR001647">
    <property type="entry name" value="HTH_TetR"/>
</dbReference>
<name>A0A919S803_9ACTN</name>
<dbReference type="InterPro" id="IPR050109">
    <property type="entry name" value="HTH-type_TetR-like_transc_reg"/>
</dbReference>
<dbReference type="EMBL" id="BOQL01000015">
    <property type="protein sequence ID" value="GIM65114.1"/>
    <property type="molecule type" value="Genomic_DNA"/>
</dbReference>
<dbReference type="PANTHER" id="PTHR30055:SF234">
    <property type="entry name" value="HTH-TYPE TRANSCRIPTIONAL REGULATOR BETI"/>
    <property type="match status" value="1"/>
</dbReference>
<dbReference type="PROSITE" id="PS50977">
    <property type="entry name" value="HTH_TETR_2"/>
    <property type="match status" value="1"/>
</dbReference>
<evidence type="ECO:0000256" key="4">
    <source>
        <dbReference type="PROSITE-ProRule" id="PRU00335"/>
    </source>
</evidence>
<dbReference type="Gene3D" id="1.10.357.10">
    <property type="entry name" value="Tetracycline Repressor, domain 2"/>
    <property type="match status" value="1"/>
</dbReference>
<evidence type="ECO:0000313" key="6">
    <source>
        <dbReference type="EMBL" id="GIM65114.1"/>
    </source>
</evidence>
<dbReference type="Pfam" id="PF00440">
    <property type="entry name" value="TetR_N"/>
    <property type="match status" value="1"/>
</dbReference>
<evidence type="ECO:0000259" key="5">
    <source>
        <dbReference type="PROSITE" id="PS50977"/>
    </source>
</evidence>
<feature type="domain" description="HTH tetR-type" evidence="5">
    <location>
        <begin position="17"/>
        <end position="75"/>
    </location>
</feature>
<keyword evidence="2 4" id="KW-0238">DNA-binding</keyword>
<feature type="DNA-binding region" description="H-T-H motif" evidence="4">
    <location>
        <begin position="38"/>
        <end position="57"/>
    </location>
</feature>
<dbReference type="PANTHER" id="PTHR30055">
    <property type="entry name" value="HTH-TYPE TRANSCRIPTIONAL REGULATOR RUTR"/>
    <property type="match status" value="1"/>
</dbReference>
<evidence type="ECO:0000256" key="3">
    <source>
        <dbReference type="ARBA" id="ARBA00023163"/>
    </source>
</evidence>
<comment type="caution">
    <text evidence="6">The sequence shown here is derived from an EMBL/GenBank/DDBJ whole genome shotgun (WGS) entry which is preliminary data.</text>
</comment>
<dbReference type="AlphaFoldDB" id="A0A919S803"/>
<dbReference type="InterPro" id="IPR049445">
    <property type="entry name" value="TetR_SbtR-like_C"/>
</dbReference>
<gene>
    <name evidence="6" type="ORF">Aau02nite_14830</name>
</gene>
<reference evidence="6" key="1">
    <citation type="submission" date="2021-03" db="EMBL/GenBank/DDBJ databases">
        <title>Whole genome shotgun sequence of Actinoplanes auranticolor NBRC 12245.</title>
        <authorList>
            <person name="Komaki H."/>
            <person name="Tamura T."/>
        </authorList>
    </citation>
    <scope>NUCLEOTIDE SEQUENCE</scope>
    <source>
        <strain evidence="6">NBRC 12245</strain>
    </source>
</reference>
<evidence type="ECO:0000313" key="7">
    <source>
        <dbReference type="Proteomes" id="UP000681340"/>
    </source>
</evidence>
<evidence type="ECO:0000256" key="2">
    <source>
        <dbReference type="ARBA" id="ARBA00023125"/>
    </source>
</evidence>
<dbReference type="Pfam" id="PF21597">
    <property type="entry name" value="TetR_C_43"/>
    <property type="match status" value="1"/>
</dbReference>
<proteinExistence type="predicted"/>
<organism evidence="6 7">
    <name type="scientific">Actinoplanes auranticolor</name>
    <dbReference type="NCBI Taxonomy" id="47988"/>
    <lineage>
        <taxon>Bacteria</taxon>
        <taxon>Bacillati</taxon>
        <taxon>Actinomycetota</taxon>
        <taxon>Actinomycetes</taxon>
        <taxon>Micromonosporales</taxon>
        <taxon>Micromonosporaceae</taxon>
        <taxon>Actinoplanes</taxon>
    </lineage>
</organism>
<accession>A0A919S803</accession>
<keyword evidence="7" id="KW-1185">Reference proteome</keyword>
<dbReference type="InterPro" id="IPR009057">
    <property type="entry name" value="Homeodomain-like_sf"/>
</dbReference>
<keyword evidence="1" id="KW-0805">Transcription regulation</keyword>
<dbReference type="Proteomes" id="UP000681340">
    <property type="component" value="Unassembled WGS sequence"/>
</dbReference>